<accession>A0ABN9RGU5</accession>
<dbReference type="EMBL" id="CAUYUJ010006688">
    <property type="protein sequence ID" value="CAK0818287.1"/>
    <property type="molecule type" value="Genomic_DNA"/>
</dbReference>
<gene>
    <name evidence="2" type="ORF">PCOR1329_LOCUS20628</name>
</gene>
<feature type="non-terminal residue" evidence="2">
    <location>
        <position position="1"/>
    </location>
</feature>
<keyword evidence="1" id="KW-0812">Transmembrane</keyword>
<organism evidence="2 3">
    <name type="scientific">Prorocentrum cordatum</name>
    <dbReference type="NCBI Taxonomy" id="2364126"/>
    <lineage>
        <taxon>Eukaryota</taxon>
        <taxon>Sar</taxon>
        <taxon>Alveolata</taxon>
        <taxon>Dinophyceae</taxon>
        <taxon>Prorocentrales</taxon>
        <taxon>Prorocentraceae</taxon>
        <taxon>Prorocentrum</taxon>
    </lineage>
</organism>
<evidence type="ECO:0000313" key="2">
    <source>
        <dbReference type="EMBL" id="CAK0818287.1"/>
    </source>
</evidence>
<feature type="non-terminal residue" evidence="2">
    <location>
        <position position="68"/>
    </location>
</feature>
<sequence length="68" mass="7472">DTGSAAPVPRWERRLVIAALAVHVVDVGLDVVIVCLFLRHMQWGFFFGGLGVILWAWLVSSLYVSFGG</sequence>
<dbReference type="Proteomes" id="UP001189429">
    <property type="component" value="Unassembled WGS sequence"/>
</dbReference>
<evidence type="ECO:0000256" key="1">
    <source>
        <dbReference type="SAM" id="Phobius"/>
    </source>
</evidence>
<keyword evidence="1" id="KW-1133">Transmembrane helix</keyword>
<protein>
    <recommendedName>
        <fullName evidence="4">Transmembrane protein 107</fullName>
    </recommendedName>
</protein>
<comment type="caution">
    <text evidence="2">The sequence shown here is derived from an EMBL/GenBank/DDBJ whole genome shotgun (WGS) entry which is preliminary data.</text>
</comment>
<feature type="transmembrane region" description="Helical" evidence="1">
    <location>
        <begin position="15"/>
        <end position="38"/>
    </location>
</feature>
<feature type="transmembrane region" description="Helical" evidence="1">
    <location>
        <begin position="45"/>
        <end position="66"/>
    </location>
</feature>
<name>A0ABN9RGU5_9DINO</name>
<evidence type="ECO:0000313" key="3">
    <source>
        <dbReference type="Proteomes" id="UP001189429"/>
    </source>
</evidence>
<keyword evidence="3" id="KW-1185">Reference proteome</keyword>
<proteinExistence type="predicted"/>
<reference evidence="2" key="1">
    <citation type="submission" date="2023-10" db="EMBL/GenBank/DDBJ databases">
        <authorList>
            <person name="Chen Y."/>
            <person name="Shah S."/>
            <person name="Dougan E. K."/>
            <person name="Thang M."/>
            <person name="Chan C."/>
        </authorList>
    </citation>
    <scope>NUCLEOTIDE SEQUENCE [LARGE SCALE GENOMIC DNA]</scope>
</reference>
<keyword evidence="1" id="KW-0472">Membrane</keyword>
<evidence type="ECO:0008006" key="4">
    <source>
        <dbReference type="Google" id="ProtNLM"/>
    </source>
</evidence>